<evidence type="ECO:0000256" key="1">
    <source>
        <dbReference type="ARBA" id="ARBA00022649"/>
    </source>
</evidence>
<comment type="caution">
    <text evidence="2">The sequence shown here is derived from an EMBL/GenBank/DDBJ whole genome shotgun (WGS) entry which is preliminary data.</text>
</comment>
<dbReference type="PANTHER" id="PTHR38813">
    <property type="match status" value="1"/>
</dbReference>
<evidence type="ECO:0000313" key="2">
    <source>
        <dbReference type="EMBL" id="PIU03690.1"/>
    </source>
</evidence>
<dbReference type="PANTHER" id="PTHR38813:SF1">
    <property type="entry name" value="TOXIN RELE1-RELATED"/>
    <property type="match status" value="1"/>
</dbReference>
<protein>
    <submittedName>
        <fullName evidence="2">Type II toxin-antitoxin system RelE/ParE family toxin</fullName>
    </submittedName>
</protein>
<keyword evidence="1" id="KW-1277">Toxin-antitoxin system</keyword>
<dbReference type="EMBL" id="PEYO01000010">
    <property type="protein sequence ID" value="PIU03690.1"/>
    <property type="molecule type" value="Genomic_DNA"/>
</dbReference>
<evidence type="ECO:0000313" key="3">
    <source>
        <dbReference type="Proteomes" id="UP000228996"/>
    </source>
</evidence>
<proteinExistence type="predicted"/>
<accession>A0A2M6XDE1</accession>
<dbReference type="AlphaFoldDB" id="A0A2M6XDE1"/>
<sequence>MYKAILGRKAEKSLKKIPGNFQKKIKIAILALEENPFCFGTIKLIDYPAAPYRHRVGDYRILFQIWEEKKVLLISDIKRRTSTTY</sequence>
<dbReference type="SUPFAM" id="SSF143011">
    <property type="entry name" value="RelE-like"/>
    <property type="match status" value="1"/>
</dbReference>
<dbReference type="InterPro" id="IPR035093">
    <property type="entry name" value="RelE/ParE_toxin_dom_sf"/>
</dbReference>
<organism evidence="2 3">
    <name type="scientific">Candidatus Shapirobacteria bacterium CG08_land_8_20_14_0_20_39_18</name>
    <dbReference type="NCBI Taxonomy" id="1974883"/>
    <lineage>
        <taxon>Bacteria</taxon>
        <taxon>Candidatus Shapironibacteriota</taxon>
    </lineage>
</organism>
<dbReference type="Proteomes" id="UP000228996">
    <property type="component" value="Unassembled WGS sequence"/>
</dbReference>
<dbReference type="Pfam" id="PF05016">
    <property type="entry name" value="ParE_toxin"/>
    <property type="match status" value="1"/>
</dbReference>
<dbReference type="InterPro" id="IPR007712">
    <property type="entry name" value="RelE/ParE_toxin"/>
</dbReference>
<name>A0A2M6XDE1_9BACT</name>
<gene>
    <name evidence="2" type="ORF">COT44_01835</name>
</gene>
<reference evidence="3" key="1">
    <citation type="submission" date="2017-09" db="EMBL/GenBank/DDBJ databases">
        <title>Depth-based differentiation of microbial function through sediment-hosted aquifers and enrichment of novel symbionts in the deep terrestrial subsurface.</title>
        <authorList>
            <person name="Probst A.J."/>
            <person name="Ladd B."/>
            <person name="Jarett J.K."/>
            <person name="Geller-Mcgrath D.E."/>
            <person name="Sieber C.M.K."/>
            <person name="Emerson J.B."/>
            <person name="Anantharaman K."/>
            <person name="Thomas B.C."/>
            <person name="Malmstrom R."/>
            <person name="Stieglmeier M."/>
            <person name="Klingl A."/>
            <person name="Woyke T."/>
            <person name="Ryan C.M."/>
            <person name="Banfield J.F."/>
        </authorList>
    </citation>
    <scope>NUCLEOTIDE SEQUENCE [LARGE SCALE GENOMIC DNA]</scope>
</reference>
<dbReference type="Gene3D" id="3.30.2310.20">
    <property type="entry name" value="RelE-like"/>
    <property type="match status" value="1"/>
</dbReference>
<dbReference type="InterPro" id="IPR052747">
    <property type="entry name" value="TA_system_RelE_toxin"/>
</dbReference>